<name>A0A6I4YUQ7_9DEIO</name>
<gene>
    <name evidence="1" type="ORF">GLX28_14540</name>
</gene>
<proteinExistence type="predicted"/>
<sequence length="218" mass="24598">MDSSFFTSERHNLQYGTVSAMSMQAPSETLKAFIDDLWVWGPRARSACEASYGMDTIRQATKRDMILVKQVGHMRVYVLTGRGLREFGYAKRYNYVPATDTLKATMLMRYVLHQLKEQGYTDPARYEGYASGLQNIVTLRKDGETIAVVARASLTTRTMYNIIAHFASLDGQEQPARVQFFVTNAMKEQVESGKIIKGYPVEVQHVPLAQIKALEAVL</sequence>
<dbReference type="Proteomes" id="UP000430519">
    <property type="component" value="Unassembled WGS sequence"/>
</dbReference>
<keyword evidence="2" id="KW-1185">Reference proteome</keyword>
<accession>A0A6I4YUQ7</accession>
<comment type="caution">
    <text evidence="1">The sequence shown here is derived from an EMBL/GenBank/DDBJ whole genome shotgun (WGS) entry which is preliminary data.</text>
</comment>
<evidence type="ECO:0000313" key="2">
    <source>
        <dbReference type="Proteomes" id="UP000430519"/>
    </source>
</evidence>
<dbReference type="AlphaFoldDB" id="A0A6I4YUQ7"/>
<reference evidence="1 2" key="1">
    <citation type="submission" date="2019-11" db="EMBL/GenBank/DDBJ databases">
        <title>Genome sequence of Deinococcus xianganensis Y35, AI-2 producing algicidal bacterium, isolated from lake water.</title>
        <authorList>
            <person name="Li Y."/>
        </authorList>
    </citation>
    <scope>NUCLEOTIDE SEQUENCE [LARGE SCALE GENOMIC DNA]</scope>
    <source>
        <strain evidence="1 2">Y35</strain>
    </source>
</reference>
<evidence type="ECO:0000313" key="1">
    <source>
        <dbReference type="EMBL" id="MXV20853.1"/>
    </source>
</evidence>
<protein>
    <submittedName>
        <fullName evidence="1">Uncharacterized protein</fullName>
    </submittedName>
</protein>
<organism evidence="1 2">
    <name type="scientific">Deinococcus xianganensis</name>
    <dbReference type="NCBI Taxonomy" id="1507289"/>
    <lineage>
        <taxon>Bacteria</taxon>
        <taxon>Thermotogati</taxon>
        <taxon>Deinococcota</taxon>
        <taxon>Deinococci</taxon>
        <taxon>Deinococcales</taxon>
        <taxon>Deinococcaceae</taxon>
        <taxon>Deinococcus</taxon>
    </lineage>
</organism>
<dbReference type="EMBL" id="WVHK01000061">
    <property type="protein sequence ID" value="MXV20853.1"/>
    <property type="molecule type" value="Genomic_DNA"/>
</dbReference>
<dbReference type="RefSeq" id="WP_160980692.1">
    <property type="nucleotide sequence ID" value="NZ_WVHK01000061.1"/>
</dbReference>